<sequence length="74" mass="8719">MYFKENQFPANFGRPFLRLLTNSSDSHFQKFGNFFLECFKFCVEHKNIKFGQVSQFSEFCSVLQNQYIGGTEDV</sequence>
<proteinExistence type="predicted"/>
<protein>
    <submittedName>
        <fullName evidence="1">Uncharacterized protein</fullName>
    </submittedName>
</protein>
<accession>A0A3M7QNN0</accession>
<comment type="caution">
    <text evidence="1">The sequence shown here is derived from an EMBL/GenBank/DDBJ whole genome shotgun (WGS) entry which is preliminary data.</text>
</comment>
<name>A0A3M7QNN0_BRAPC</name>
<dbReference type="AlphaFoldDB" id="A0A3M7QNN0"/>
<organism evidence="1 2">
    <name type="scientific">Brachionus plicatilis</name>
    <name type="common">Marine rotifer</name>
    <name type="synonym">Brachionus muelleri</name>
    <dbReference type="NCBI Taxonomy" id="10195"/>
    <lineage>
        <taxon>Eukaryota</taxon>
        <taxon>Metazoa</taxon>
        <taxon>Spiralia</taxon>
        <taxon>Gnathifera</taxon>
        <taxon>Rotifera</taxon>
        <taxon>Eurotatoria</taxon>
        <taxon>Monogononta</taxon>
        <taxon>Pseudotrocha</taxon>
        <taxon>Ploima</taxon>
        <taxon>Brachionidae</taxon>
        <taxon>Brachionus</taxon>
    </lineage>
</organism>
<evidence type="ECO:0000313" key="2">
    <source>
        <dbReference type="Proteomes" id="UP000276133"/>
    </source>
</evidence>
<gene>
    <name evidence="1" type="ORF">BpHYR1_035307</name>
</gene>
<evidence type="ECO:0000313" key="1">
    <source>
        <dbReference type="EMBL" id="RNA12893.1"/>
    </source>
</evidence>
<reference evidence="1 2" key="1">
    <citation type="journal article" date="2018" name="Sci. Rep.">
        <title>Genomic signatures of local adaptation to the degree of environmental predictability in rotifers.</title>
        <authorList>
            <person name="Franch-Gras L."/>
            <person name="Hahn C."/>
            <person name="Garcia-Roger E.M."/>
            <person name="Carmona M.J."/>
            <person name="Serra M."/>
            <person name="Gomez A."/>
        </authorList>
    </citation>
    <scope>NUCLEOTIDE SEQUENCE [LARGE SCALE GENOMIC DNA]</scope>
    <source>
        <strain evidence="1">HYR1</strain>
    </source>
</reference>
<dbReference type="Proteomes" id="UP000276133">
    <property type="component" value="Unassembled WGS sequence"/>
</dbReference>
<dbReference type="EMBL" id="REGN01005571">
    <property type="protein sequence ID" value="RNA12893.1"/>
    <property type="molecule type" value="Genomic_DNA"/>
</dbReference>
<keyword evidence="2" id="KW-1185">Reference proteome</keyword>